<sequence length="113" mass="12747">MELITIGMQINEAFSMELITSRYTFLGIEFDHGKQEVRIAEGALSRLCLSPPLTSASTVRDCLVLFGRLIAASRILDLQVPYYCVKFLRKRVGWPLDAQSCVVWPSNRGQQNP</sequence>
<dbReference type="EMBL" id="CYKH01001894">
    <property type="protein sequence ID" value="CUG91162.1"/>
    <property type="molecule type" value="Genomic_DNA"/>
</dbReference>
<organism evidence="1 2">
    <name type="scientific">Bodo saltans</name>
    <name type="common">Flagellated protozoan</name>
    <dbReference type="NCBI Taxonomy" id="75058"/>
    <lineage>
        <taxon>Eukaryota</taxon>
        <taxon>Discoba</taxon>
        <taxon>Euglenozoa</taxon>
        <taxon>Kinetoplastea</taxon>
        <taxon>Metakinetoplastina</taxon>
        <taxon>Eubodonida</taxon>
        <taxon>Bodonidae</taxon>
        <taxon>Bodo</taxon>
    </lineage>
</organism>
<dbReference type="VEuPathDB" id="TriTrypDB:BSAL_30510c"/>
<evidence type="ECO:0000313" key="2">
    <source>
        <dbReference type="Proteomes" id="UP000051952"/>
    </source>
</evidence>
<proteinExistence type="predicted"/>
<reference evidence="2" key="1">
    <citation type="submission" date="2015-09" db="EMBL/GenBank/DDBJ databases">
        <authorList>
            <consortium name="Pathogen Informatics"/>
        </authorList>
    </citation>
    <scope>NUCLEOTIDE SEQUENCE [LARGE SCALE GENOMIC DNA]</scope>
    <source>
        <strain evidence="2">Lake Konstanz</strain>
    </source>
</reference>
<evidence type="ECO:0000313" key="1">
    <source>
        <dbReference type="EMBL" id="CUG91162.1"/>
    </source>
</evidence>
<accession>A0A0S4JLU5</accession>
<dbReference type="Proteomes" id="UP000051952">
    <property type="component" value="Unassembled WGS sequence"/>
</dbReference>
<keyword evidence="2" id="KW-1185">Reference proteome</keyword>
<gene>
    <name evidence="1" type="ORF">BSAL_30510c</name>
</gene>
<name>A0A0S4JLU5_BODSA</name>
<dbReference type="AlphaFoldDB" id="A0A0S4JLU5"/>
<protein>
    <submittedName>
        <fullName evidence="1">Uncharacterized protein</fullName>
    </submittedName>
</protein>